<dbReference type="EMBL" id="CM017710">
    <property type="protein sequence ID" value="TYG48843.1"/>
    <property type="molecule type" value="Genomic_DNA"/>
</dbReference>
<gene>
    <name evidence="2" type="ORF">ES288_D10G047600v1</name>
</gene>
<dbReference type="PANTHER" id="PTHR35997:SF6">
    <property type="entry name" value="COTTON FIBER PROTEIN"/>
    <property type="match status" value="1"/>
</dbReference>
<protein>
    <recommendedName>
        <fullName evidence="4">DUF4408 domain-containing protein</fullName>
    </recommendedName>
</protein>
<evidence type="ECO:0000256" key="1">
    <source>
        <dbReference type="SAM" id="Phobius"/>
    </source>
</evidence>
<dbReference type="PANTHER" id="PTHR35997">
    <property type="entry name" value="COTTON FIBER PROTEIN-RELATED"/>
    <property type="match status" value="1"/>
</dbReference>
<dbReference type="Pfam" id="PF05553">
    <property type="entry name" value="DUF761"/>
    <property type="match status" value="1"/>
</dbReference>
<feature type="transmembrane region" description="Helical" evidence="1">
    <location>
        <begin position="74"/>
        <end position="96"/>
    </location>
</feature>
<feature type="transmembrane region" description="Helical" evidence="1">
    <location>
        <begin position="108"/>
        <end position="127"/>
    </location>
</feature>
<keyword evidence="3" id="KW-1185">Reference proteome</keyword>
<reference evidence="2 3" key="1">
    <citation type="submission" date="2019-06" db="EMBL/GenBank/DDBJ databases">
        <title>WGS assembly of Gossypium darwinii.</title>
        <authorList>
            <person name="Chen Z.J."/>
            <person name="Sreedasyam A."/>
            <person name="Ando A."/>
            <person name="Song Q."/>
            <person name="De L."/>
            <person name="Hulse-Kemp A."/>
            <person name="Ding M."/>
            <person name="Ye W."/>
            <person name="Kirkbride R."/>
            <person name="Jenkins J."/>
            <person name="Plott C."/>
            <person name="Lovell J."/>
            <person name="Lin Y.-M."/>
            <person name="Vaughn R."/>
            <person name="Liu B."/>
            <person name="Li W."/>
            <person name="Simpson S."/>
            <person name="Scheffler B."/>
            <person name="Saski C."/>
            <person name="Grover C."/>
            <person name="Hu G."/>
            <person name="Conover J."/>
            <person name="Carlson J."/>
            <person name="Shu S."/>
            <person name="Boston L."/>
            <person name="Williams M."/>
            <person name="Peterson D."/>
            <person name="Mcgee K."/>
            <person name="Jones D."/>
            <person name="Wendel J."/>
            <person name="Stelly D."/>
            <person name="Grimwood J."/>
            <person name="Schmutz J."/>
        </authorList>
    </citation>
    <scope>NUCLEOTIDE SEQUENCE [LARGE SCALE GENOMIC DNA]</scope>
    <source>
        <strain evidence="2">1808015.09</strain>
    </source>
</reference>
<evidence type="ECO:0000313" key="3">
    <source>
        <dbReference type="Proteomes" id="UP000323506"/>
    </source>
</evidence>
<proteinExistence type="predicted"/>
<organism evidence="2 3">
    <name type="scientific">Gossypium darwinii</name>
    <name type="common">Darwin's cotton</name>
    <name type="synonym">Gossypium barbadense var. darwinii</name>
    <dbReference type="NCBI Taxonomy" id="34276"/>
    <lineage>
        <taxon>Eukaryota</taxon>
        <taxon>Viridiplantae</taxon>
        <taxon>Streptophyta</taxon>
        <taxon>Embryophyta</taxon>
        <taxon>Tracheophyta</taxon>
        <taxon>Spermatophyta</taxon>
        <taxon>Magnoliopsida</taxon>
        <taxon>eudicotyledons</taxon>
        <taxon>Gunneridae</taxon>
        <taxon>Pentapetalae</taxon>
        <taxon>rosids</taxon>
        <taxon>malvids</taxon>
        <taxon>Malvales</taxon>
        <taxon>Malvaceae</taxon>
        <taxon>Malvoideae</taxon>
        <taxon>Gossypium</taxon>
    </lineage>
</organism>
<evidence type="ECO:0000313" key="2">
    <source>
        <dbReference type="EMBL" id="TYG48843.1"/>
    </source>
</evidence>
<keyword evidence="1" id="KW-0472">Membrane</keyword>
<evidence type="ECO:0008006" key="4">
    <source>
        <dbReference type="Google" id="ProtNLM"/>
    </source>
</evidence>
<dbReference type="Proteomes" id="UP000323506">
    <property type="component" value="Chromosome D10"/>
</dbReference>
<keyword evidence="1" id="KW-1133">Transmembrane helix</keyword>
<keyword evidence="1" id="KW-0812">Transmembrane</keyword>
<accession>A0A5D2AXJ6</accession>
<sequence>MYIRRNSRKHLWFTIICRLDPYKRPFDFGTSLPYLQFLTPSSLCHCLMSIPSSNLMEDPVKPSKHRNHQKAKGISFFAFVSSILIYVSISYDIFNLFAASPLLSDTKLWFLISNTLILIIAADYGAFSSSKHQKLNLYDEYYHAMRSQARKSWTSTDPQQYPDFTANNTIPMEENIFKDNEEIPEKILQVVEIHEPDQRPKEHELNELAAEAFSTMSDEELNRRVEEFIEKFNREIRLQATAGNRQFLE</sequence>
<dbReference type="AlphaFoldDB" id="A0A5D2AXJ6"/>
<name>A0A5D2AXJ6_GOSDA</name>
<dbReference type="InterPro" id="IPR008480">
    <property type="entry name" value="DUF761_pln"/>
</dbReference>